<dbReference type="Proteomes" id="UP000593572">
    <property type="component" value="Unassembled WGS sequence"/>
</dbReference>
<dbReference type="InterPro" id="IPR027443">
    <property type="entry name" value="IPNS-like_sf"/>
</dbReference>
<sequence length="395" mass="45048">MAPRNPNSEKILDFVVNKGNGIKGLVDTGIETVPDLYILPIEERLLPNNILPYDSIPVIDVSNWDDPKVKESICDAAGKWGFFQIINHGVPLHVLDAVKEAAHRFFGLPYEERNKYWAGNSPTDTVTLKTSFVPQAEAVLEWKDYLSFRCSPRDLESFPLWPPVCRRFADVMGDTTVDYRKYRLKKNLELQNSTHIYNCLMTVYRDEVVEYMESAKSVIRKLLEVLLEGLKVKQIDKAREYTLMGSPIVNLMYYPHCPNPDFTAGVRPHSDISTLTVLLQDDNGGLYVRATENDSWIHVLPINGALVINIGDILQIMSNDRYKSIEHRVVANRSKDRVSVPIFVNPGPDAVFGPLPEVLESGEQPLYKEVVFSDYFKYFFSKKHDGKKSMDFARI</sequence>
<dbReference type="EMBL" id="JABEZX010000006">
    <property type="protein sequence ID" value="MBA0558119.1"/>
    <property type="molecule type" value="Genomic_DNA"/>
</dbReference>
<keyword evidence="4" id="KW-0560">Oxidoreductase</keyword>
<comment type="caution">
    <text evidence="6">The sequence shown here is derived from an EMBL/GenBank/DDBJ whole genome shotgun (WGS) entry which is preliminary data.</text>
</comment>
<gene>
    <name evidence="6" type="ORF">Golob_015153</name>
</gene>
<organism evidence="6 7">
    <name type="scientific">Gossypium lobatum</name>
    <dbReference type="NCBI Taxonomy" id="34289"/>
    <lineage>
        <taxon>Eukaryota</taxon>
        <taxon>Viridiplantae</taxon>
        <taxon>Streptophyta</taxon>
        <taxon>Embryophyta</taxon>
        <taxon>Tracheophyta</taxon>
        <taxon>Spermatophyta</taxon>
        <taxon>Magnoliopsida</taxon>
        <taxon>eudicotyledons</taxon>
        <taxon>Gunneridae</taxon>
        <taxon>Pentapetalae</taxon>
        <taxon>rosids</taxon>
        <taxon>malvids</taxon>
        <taxon>Malvales</taxon>
        <taxon>Malvaceae</taxon>
        <taxon>Malvoideae</taxon>
        <taxon>Gossypium</taxon>
    </lineage>
</organism>
<dbReference type="SUPFAM" id="SSF51197">
    <property type="entry name" value="Clavaminate synthase-like"/>
    <property type="match status" value="1"/>
</dbReference>
<dbReference type="InterPro" id="IPR050295">
    <property type="entry name" value="Plant_2OG-oxidoreductases"/>
</dbReference>
<keyword evidence="3 4" id="KW-0408">Iron</keyword>
<name>A0A7J8M086_9ROSI</name>
<dbReference type="Pfam" id="PF03171">
    <property type="entry name" value="2OG-FeII_Oxy"/>
    <property type="match status" value="1"/>
</dbReference>
<evidence type="ECO:0000256" key="2">
    <source>
        <dbReference type="ARBA" id="ARBA00022723"/>
    </source>
</evidence>
<keyword evidence="2 4" id="KW-0479">Metal-binding</keyword>
<dbReference type="GO" id="GO:0046872">
    <property type="term" value="F:metal ion binding"/>
    <property type="evidence" value="ECO:0007669"/>
    <property type="project" value="UniProtKB-KW"/>
</dbReference>
<evidence type="ECO:0000313" key="7">
    <source>
        <dbReference type="Proteomes" id="UP000593572"/>
    </source>
</evidence>
<comment type="similarity">
    <text evidence="1 4">Belongs to the iron/ascorbate-dependent oxidoreductase family.</text>
</comment>
<dbReference type="InterPro" id="IPR026992">
    <property type="entry name" value="DIOX_N"/>
</dbReference>
<evidence type="ECO:0000256" key="1">
    <source>
        <dbReference type="ARBA" id="ARBA00008056"/>
    </source>
</evidence>
<evidence type="ECO:0000256" key="4">
    <source>
        <dbReference type="RuleBase" id="RU003682"/>
    </source>
</evidence>
<dbReference type="GO" id="GO:0016491">
    <property type="term" value="F:oxidoreductase activity"/>
    <property type="evidence" value="ECO:0007669"/>
    <property type="project" value="UniProtKB-KW"/>
</dbReference>
<dbReference type="Pfam" id="PF14226">
    <property type="entry name" value="DIOX_N"/>
    <property type="match status" value="1"/>
</dbReference>
<protein>
    <recommendedName>
        <fullName evidence="5">Fe2OG dioxygenase domain-containing protein</fullName>
    </recommendedName>
</protein>
<dbReference type="PRINTS" id="PR00682">
    <property type="entry name" value="IPNSYNTHASE"/>
</dbReference>
<evidence type="ECO:0000256" key="3">
    <source>
        <dbReference type="ARBA" id="ARBA00023004"/>
    </source>
</evidence>
<dbReference type="Gene3D" id="2.60.120.330">
    <property type="entry name" value="B-lactam Antibiotic, Isopenicillin N Synthase, Chain"/>
    <property type="match status" value="1"/>
</dbReference>
<keyword evidence="7" id="KW-1185">Reference proteome</keyword>
<dbReference type="InterPro" id="IPR044861">
    <property type="entry name" value="IPNS-like_FE2OG_OXY"/>
</dbReference>
<dbReference type="PROSITE" id="PS51471">
    <property type="entry name" value="FE2OG_OXY"/>
    <property type="match status" value="1"/>
</dbReference>
<evidence type="ECO:0000313" key="6">
    <source>
        <dbReference type="EMBL" id="MBA0558119.1"/>
    </source>
</evidence>
<dbReference type="InterPro" id="IPR005123">
    <property type="entry name" value="Oxoglu/Fe-dep_dioxygenase_dom"/>
</dbReference>
<proteinExistence type="inferred from homology"/>
<accession>A0A7J8M086</accession>
<feature type="domain" description="Fe2OG dioxygenase" evidence="5">
    <location>
        <begin position="240"/>
        <end position="346"/>
    </location>
</feature>
<dbReference type="PANTHER" id="PTHR47991">
    <property type="entry name" value="OXOGLUTARATE/IRON-DEPENDENT DIOXYGENASE"/>
    <property type="match status" value="1"/>
</dbReference>
<reference evidence="6 7" key="1">
    <citation type="journal article" date="2019" name="Genome Biol. Evol.">
        <title>Insights into the evolution of the New World diploid cottons (Gossypium, subgenus Houzingenia) based on genome sequencing.</title>
        <authorList>
            <person name="Grover C.E."/>
            <person name="Arick M.A. 2nd"/>
            <person name="Thrash A."/>
            <person name="Conover J.L."/>
            <person name="Sanders W.S."/>
            <person name="Peterson D.G."/>
            <person name="Frelichowski J.E."/>
            <person name="Scheffler J.A."/>
            <person name="Scheffler B.E."/>
            <person name="Wendel J.F."/>
        </authorList>
    </citation>
    <scope>NUCLEOTIDE SEQUENCE [LARGE SCALE GENOMIC DNA]</scope>
    <source>
        <strain evidence="6">157</strain>
        <tissue evidence="6">Leaf</tissue>
    </source>
</reference>
<evidence type="ECO:0000259" key="5">
    <source>
        <dbReference type="PROSITE" id="PS51471"/>
    </source>
</evidence>
<dbReference type="AlphaFoldDB" id="A0A7J8M086"/>